<organism evidence="1">
    <name type="scientific">Caulobacter phage BL57</name>
    <dbReference type="NCBI Taxonomy" id="3348355"/>
    <lineage>
        <taxon>Viruses</taxon>
    </lineage>
</organism>
<evidence type="ECO:0000313" key="1">
    <source>
        <dbReference type="EMBL" id="XHV10646.1"/>
    </source>
</evidence>
<reference evidence="1" key="1">
    <citation type="submission" date="2024-10" db="EMBL/GenBank/DDBJ databases">
        <title>Genetic diversity among independent isolates of the Dolichocephalovirinae subfamily.</title>
        <authorList>
            <person name="Ely B."/>
            <person name="Thomas Q."/>
            <person name="Mohammadi T."/>
        </authorList>
    </citation>
    <scope>NUCLEOTIDE SEQUENCE</scope>
</reference>
<name>A0AB74UNG2_9VIRU</name>
<protein>
    <recommendedName>
        <fullName evidence="2">Terminase large subunit</fullName>
    </recommendedName>
</protein>
<proteinExistence type="predicted"/>
<dbReference type="EMBL" id="PQ287320">
    <property type="protein sequence ID" value="XHV10646.1"/>
    <property type="molecule type" value="Genomic_DNA"/>
</dbReference>
<evidence type="ECO:0008006" key="2">
    <source>
        <dbReference type="Google" id="ProtNLM"/>
    </source>
</evidence>
<sequence>MILDNLCLDIPLAPSWPMVPRKTATALPVVLKSTPLHPTDLSAAILQEGQTLAGMQIVADKIMQRDRAVLIPPPPAPKVSKAMAALRAALDKTGKTAAMTTQVIADANKPFANLDMATLKKMLAIDRSSYRDFAQHYIGHYSGKSMRDYDYRSRARRTEAMYENQIKRLLPQGRPYWAYLPDTPPNVEEVDRLASFFIWGPRGEWTGLFTPPGEILKDCRDYNDFYEIGEAFGLDDRTYIYEQKSGHYHEHNPFQIGGRDDFVPPYAETTYSRAPDHYRFVDYEAWERADRRLTTIEARQNWHAHKVDMRIFGLFRSLRPDMALVNDWIAHLETGPKFGFGVLRDAKDRYDPIGVLAMVNQVQWTWNQDEGAWSTFGSCYTVPAPIFGEWLGVEKASRYGIDPADARLTKLMQLVTEIADGATSFKPVIQALREAQTAATIQQGRYDAFRAMLKERDLDKGGYDRYGDLLGLERTRRGHHHIYDLDDGWSDRKIAMEYVSKTGGVSTSGYTDMEEDILDPEIFDEA</sequence>
<accession>A0AB74UNG2</accession>
<gene>
    <name evidence="1" type="ORF">BL57_174c</name>
</gene>